<name>A0A835L7M2_SPOEX</name>
<proteinExistence type="predicted"/>
<accession>A0A835L7M2</accession>
<evidence type="ECO:0000313" key="2">
    <source>
        <dbReference type="Proteomes" id="UP000648187"/>
    </source>
</evidence>
<keyword evidence="2" id="KW-1185">Reference proteome</keyword>
<organism evidence="1 2">
    <name type="scientific">Spodoptera exigua</name>
    <name type="common">Beet armyworm</name>
    <name type="synonym">Noctua fulgens</name>
    <dbReference type="NCBI Taxonomy" id="7107"/>
    <lineage>
        <taxon>Eukaryota</taxon>
        <taxon>Metazoa</taxon>
        <taxon>Ecdysozoa</taxon>
        <taxon>Arthropoda</taxon>
        <taxon>Hexapoda</taxon>
        <taxon>Insecta</taxon>
        <taxon>Pterygota</taxon>
        <taxon>Neoptera</taxon>
        <taxon>Endopterygota</taxon>
        <taxon>Lepidoptera</taxon>
        <taxon>Glossata</taxon>
        <taxon>Ditrysia</taxon>
        <taxon>Noctuoidea</taxon>
        <taxon>Noctuidae</taxon>
        <taxon>Amphipyrinae</taxon>
        <taxon>Spodoptera</taxon>
    </lineage>
</organism>
<evidence type="ECO:0000313" key="1">
    <source>
        <dbReference type="EMBL" id="KAF9418999.1"/>
    </source>
</evidence>
<protein>
    <submittedName>
        <fullName evidence="1">Uncharacterized protein</fullName>
    </submittedName>
</protein>
<sequence length="68" mass="7593">MTYFRPRKHVAPVGSGAVAVADGGGAGCGHDEADSRARCLLVVWRWRRWAQRELDARPRPDLASTRIY</sequence>
<gene>
    <name evidence="1" type="ORF">HW555_004326</name>
</gene>
<comment type="caution">
    <text evidence="1">The sequence shown here is derived from an EMBL/GenBank/DDBJ whole genome shotgun (WGS) entry which is preliminary data.</text>
</comment>
<dbReference type="AlphaFoldDB" id="A0A835L7M2"/>
<reference evidence="1" key="1">
    <citation type="submission" date="2020-08" db="EMBL/GenBank/DDBJ databases">
        <title>Spodoptera exigua strain:BAW_Kor-Di-RS1 Genome sequencing and assembly.</title>
        <authorList>
            <person name="Kim J."/>
            <person name="Nam H.Y."/>
            <person name="Kwon M."/>
            <person name="Choi J.H."/>
            <person name="Cho S.R."/>
            <person name="Kim G.-H."/>
        </authorList>
    </citation>
    <scope>NUCLEOTIDE SEQUENCE</scope>
    <source>
        <strain evidence="1">BAW_Kor-Di-RS1</strain>
        <tissue evidence="1">Whole-body</tissue>
    </source>
</reference>
<dbReference type="EMBL" id="JACKWZ010000048">
    <property type="protein sequence ID" value="KAF9418999.1"/>
    <property type="molecule type" value="Genomic_DNA"/>
</dbReference>
<dbReference type="Proteomes" id="UP000648187">
    <property type="component" value="Unassembled WGS sequence"/>
</dbReference>